<dbReference type="Pfam" id="PF09722">
    <property type="entry name" value="Xre_MbcA_ParS_C"/>
    <property type="match status" value="1"/>
</dbReference>
<accession>A0ABQ2LGF6</accession>
<evidence type="ECO:0000313" key="4">
    <source>
        <dbReference type="Proteomes" id="UP000602381"/>
    </source>
</evidence>
<dbReference type="Pfam" id="PF20432">
    <property type="entry name" value="Xre-like-HTH"/>
    <property type="match status" value="1"/>
</dbReference>
<dbReference type="Proteomes" id="UP000602381">
    <property type="component" value="Unassembled WGS sequence"/>
</dbReference>
<dbReference type="RefSeq" id="WP_188874111.1">
    <property type="nucleotide sequence ID" value="NZ_BMOV01000014.1"/>
</dbReference>
<comment type="caution">
    <text evidence="3">The sequence shown here is derived from an EMBL/GenBank/DDBJ whole genome shotgun (WGS) entry which is preliminary data.</text>
</comment>
<evidence type="ECO:0008006" key="5">
    <source>
        <dbReference type="Google" id="ProtNLM"/>
    </source>
</evidence>
<keyword evidence="4" id="KW-1185">Reference proteome</keyword>
<gene>
    <name evidence="3" type="ORF">GCM10007972_26740</name>
</gene>
<dbReference type="InterPro" id="IPR046847">
    <property type="entry name" value="Xre-like_HTH"/>
</dbReference>
<sequence length="125" mass="13385">MPHAHSLLAPSHEAVLSKALFAAVRRLGISRTAMQKIMGMSDSTLRRIEKGSASLTANPKAYELGVLLIRLYRSLDAIAGGEESTVKSWMQSENTVLGGTPAALIQTVGGLVHVTDYLDARRALV</sequence>
<feature type="domain" description="Antitoxin Xre-like helix-turn-helix" evidence="2">
    <location>
        <begin position="7"/>
        <end position="70"/>
    </location>
</feature>
<protein>
    <recommendedName>
        <fullName evidence="5">DUF2384 domain-containing protein</fullName>
    </recommendedName>
</protein>
<evidence type="ECO:0000259" key="2">
    <source>
        <dbReference type="Pfam" id="PF20432"/>
    </source>
</evidence>
<name>A0ABQ2LGF6_9PROT</name>
<evidence type="ECO:0000313" key="3">
    <source>
        <dbReference type="EMBL" id="GGO17018.1"/>
    </source>
</evidence>
<feature type="domain" description="Antitoxin Xre/MbcA/ParS-like toxin-binding" evidence="1">
    <location>
        <begin position="74"/>
        <end position="122"/>
    </location>
</feature>
<dbReference type="EMBL" id="BMOV01000014">
    <property type="protein sequence ID" value="GGO17018.1"/>
    <property type="molecule type" value="Genomic_DNA"/>
</dbReference>
<reference evidence="4" key="1">
    <citation type="journal article" date="2019" name="Int. J. Syst. Evol. Microbiol.">
        <title>The Global Catalogue of Microorganisms (GCM) 10K type strain sequencing project: providing services to taxonomists for standard genome sequencing and annotation.</title>
        <authorList>
            <consortium name="The Broad Institute Genomics Platform"/>
            <consortium name="The Broad Institute Genome Sequencing Center for Infectious Disease"/>
            <person name="Wu L."/>
            <person name="Ma J."/>
        </authorList>
    </citation>
    <scope>NUCLEOTIDE SEQUENCE [LARGE SCALE GENOMIC DNA]</scope>
    <source>
        <strain evidence="4">JCM 17843</strain>
    </source>
</reference>
<proteinExistence type="predicted"/>
<dbReference type="InterPro" id="IPR024467">
    <property type="entry name" value="Xre/MbcA/ParS-like_toxin-bd"/>
</dbReference>
<organism evidence="3 4">
    <name type="scientific">Iodidimonas muriae</name>
    <dbReference type="NCBI Taxonomy" id="261467"/>
    <lineage>
        <taxon>Bacteria</taxon>
        <taxon>Pseudomonadati</taxon>
        <taxon>Pseudomonadota</taxon>
        <taxon>Alphaproteobacteria</taxon>
        <taxon>Iodidimonadales</taxon>
        <taxon>Iodidimonadaceae</taxon>
        <taxon>Iodidimonas</taxon>
    </lineage>
</organism>
<evidence type="ECO:0000259" key="1">
    <source>
        <dbReference type="Pfam" id="PF09722"/>
    </source>
</evidence>